<comment type="caution">
    <text evidence="15">The sequence shown here is derived from an EMBL/GenBank/DDBJ whole genome shotgun (WGS) entry which is preliminary data.</text>
</comment>
<keyword evidence="1 10" id="KW-0963">Cytoplasm</keyword>
<sequence>MTALWTSAEIAAASGGQETAEFSCDAVTFDSREVMGGELFVAMKGEQADGHDYLDMAFDRGAAGALVSRPSNHPHVLVEDGLEGLEALAKEARLRAKNASVIGVTGSVGKTSVKEAIRHALQAAEPERTHWSVKSYNNHTGVPLSLARMPRETRYGVFEMGMNHAGELSRLTRFVRPHIAIVTAIAPAHIEFFGTEEAIADAKAEIFEGLEPGGTAILPADSPHFERLRRAATRYADRILTFGLSEGADIRPLGVEPGGEGRDITVQAGEERVLFRLMQPGDHSVRNAMAALAAVHAAGGDIAAAGLGLASLRGLEGRGAQYLLAWESGEVRLIDESYNANNASMEAALSVLRGAEISGRRLAVLGAMKELGARSDELHLALARPIEASNVDRVALVGEEMRPLAEALEAPLFDAAAEAEAWLRDTLEPGDAVLLKGSNSVGLSKIVAALRGGAA</sequence>
<comment type="function">
    <text evidence="10 11">Involved in cell wall formation. Catalyzes the final step in the synthesis of UDP-N-acetylmuramoyl-pentapeptide, the precursor of murein.</text>
</comment>
<gene>
    <name evidence="10" type="primary">murF</name>
    <name evidence="15" type="ORF">B5C34_10460</name>
</gene>
<evidence type="ECO:0000256" key="8">
    <source>
        <dbReference type="ARBA" id="ARBA00023306"/>
    </source>
</evidence>
<evidence type="ECO:0000256" key="11">
    <source>
        <dbReference type="RuleBase" id="RU004136"/>
    </source>
</evidence>
<dbReference type="InterPro" id="IPR004101">
    <property type="entry name" value="Mur_ligase_C"/>
</dbReference>
<feature type="binding site" evidence="10">
    <location>
        <begin position="106"/>
        <end position="112"/>
    </location>
    <ligand>
        <name>ATP</name>
        <dbReference type="ChEBI" id="CHEBI:30616"/>
    </ligand>
</feature>
<name>A0A219B7S8_9SPHN</name>
<dbReference type="InterPro" id="IPR035911">
    <property type="entry name" value="MurE/MurF_N"/>
</dbReference>
<dbReference type="GO" id="GO:0009252">
    <property type="term" value="P:peptidoglycan biosynthetic process"/>
    <property type="evidence" value="ECO:0007669"/>
    <property type="project" value="UniProtKB-UniRule"/>
</dbReference>
<dbReference type="GO" id="GO:0047480">
    <property type="term" value="F:UDP-N-acetylmuramoyl-tripeptide-D-alanyl-D-alanine ligase activity"/>
    <property type="evidence" value="ECO:0007669"/>
    <property type="project" value="UniProtKB-UniRule"/>
</dbReference>
<keyword evidence="3 10" id="KW-0132">Cell division</keyword>
<comment type="subcellular location">
    <subcellularLocation>
        <location evidence="10 11">Cytoplasm</location>
    </subcellularLocation>
</comment>
<dbReference type="InterPro" id="IPR013221">
    <property type="entry name" value="Mur_ligase_cen"/>
</dbReference>
<reference evidence="16" key="1">
    <citation type="submission" date="2017-05" db="EMBL/GenBank/DDBJ databases">
        <authorList>
            <person name="Lin X."/>
        </authorList>
    </citation>
    <scope>NUCLEOTIDE SEQUENCE [LARGE SCALE GENOMIC DNA]</scope>
    <source>
        <strain evidence="16">JLT2012</strain>
    </source>
</reference>
<dbReference type="InterPro" id="IPR005863">
    <property type="entry name" value="UDP-N-AcMur_synth"/>
</dbReference>
<evidence type="ECO:0000256" key="10">
    <source>
        <dbReference type="HAMAP-Rule" id="MF_02019"/>
    </source>
</evidence>
<dbReference type="Pfam" id="PF01225">
    <property type="entry name" value="Mur_ligase"/>
    <property type="match status" value="1"/>
</dbReference>
<dbReference type="GO" id="GO:0005737">
    <property type="term" value="C:cytoplasm"/>
    <property type="evidence" value="ECO:0007669"/>
    <property type="project" value="UniProtKB-SubCell"/>
</dbReference>
<dbReference type="GO" id="GO:0051301">
    <property type="term" value="P:cell division"/>
    <property type="evidence" value="ECO:0007669"/>
    <property type="project" value="UniProtKB-KW"/>
</dbReference>
<dbReference type="PANTHER" id="PTHR43024:SF1">
    <property type="entry name" value="UDP-N-ACETYLMURAMOYL-TRIPEPTIDE--D-ALANYL-D-ALANINE LIGASE"/>
    <property type="match status" value="1"/>
</dbReference>
<keyword evidence="9 10" id="KW-0961">Cell wall biogenesis/degradation</keyword>
<evidence type="ECO:0000313" key="16">
    <source>
        <dbReference type="Proteomes" id="UP000198462"/>
    </source>
</evidence>
<evidence type="ECO:0000259" key="14">
    <source>
        <dbReference type="Pfam" id="PF08245"/>
    </source>
</evidence>
<evidence type="ECO:0000256" key="5">
    <source>
        <dbReference type="ARBA" id="ARBA00022840"/>
    </source>
</evidence>
<dbReference type="InterPro" id="IPR036565">
    <property type="entry name" value="Mur-like_cat_sf"/>
</dbReference>
<protein>
    <recommendedName>
        <fullName evidence="10 11">UDP-N-acetylmuramoyl-tripeptide--D-alanyl-D-alanine ligase</fullName>
        <ecNumber evidence="10 11">6.3.2.10</ecNumber>
    </recommendedName>
    <alternativeName>
        <fullName evidence="10">D-alanyl-D-alanine-adding enzyme</fullName>
    </alternativeName>
</protein>
<dbReference type="InterPro" id="IPR036615">
    <property type="entry name" value="Mur_ligase_C_dom_sf"/>
</dbReference>
<comment type="pathway">
    <text evidence="10 11">Cell wall biogenesis; peptidoglycan biosynthesis.</text>
</comment>
<dbReference type="NCBIfam" id="TIGR01143">
    <property type="entry name" value="murF"/>
    <property type="match status" value="1"/>
</dbReference>
<dbReference type="InterPro" id="IPR000713">
    <property type="entry name" value="Mur_ligase_N"/>
</dbReference>
<evidence type="ECO:0000313" key="15">
    <source>
        <dbReference type="EMBL" id="OWV33839.1"/>
    </source>
</evidence>
<dbReference type="Gene3D" id="3.90.190.20">
    <property type="entry name" value="Mur ligase, C-terminal domain"/>
    <property type="match status" value="1"/>
</dbReference>
<dbReference type="GO" id="GO:0008360">
    <property type="term" value="P:regulation of cell shape"/>
    <property type="evidence" value="ECO:0007669"/>
    <property type="project" value="UniProtKB-KW"/>
</dbReference>
<feature type="domain" description="Mur ligase N-terminal catalytic" evidence="12">
    <location>
        <begin position="27"/>
        <end position="74"/>
    </location>
</feature>
<dbReference type="HAMAP" id="MF_02019">
    <property type="entry name" value="MurF"/>
    <property type="match status" value="1"/>
</dbReference>
<dbReference type="InterPro" id="IPR051046">
    <property type="entry name" value="MurCDEF_CellWall_CoF430Synth"/>
</dbReference>
<dbReference type="Gene3D" id="3.40.1390.10">
    <property type="entry name" value="MurE/MurF, N-terminal domain"/>
    <property type="match status" value="1"/>
</dbReference>
<organism evidence="15 16">
    <name type="scientific">Pacificimonas flava</name>
    <dbReference type="NCBI Taxonomy" id="1234595"/>
    <lineage>
        <taxon>Bacteria</taxon>
        <taxon>Pseudomonadati</taxon>
        <taxon>Pseudomonadota</taxon>
        <taxon>Alphaproteobacteria</taxon>
        <taxon>Sphingomonadales</taxon>
        <taxon>Sphingosinicellaceae</taxon>
        <taxon>Pacificimonas</taxon>
    </lineage>
</organism>
<dbReference type="GO" id="GO:0005524">
    <property type="term" value="F:ATP binding"/>
    <property type="evidence" value="ECO:0007669"/>
    <property type="project" value="UniProtKB-UniRule"/>
</dbReference>
<keyword evidence="8 10" id="KW-0131">Cell cycle</keyword>
<evidence type="ECO:0000256" key="1">
    <source>
        <dbReference type="ARBA" id="ARBA00022490"/>
    </source>
</evidence>
<keyword evidence="16" id="KW-1185">Reference proteome</keyword>
<dbReference type="Pfam" id="PF08245">
    <property type="entry name" value="Mur_ligase_M"/>
    <property type="match status" value="1"/>
</dbReference>
<evidence type="ECO:0000259" key="12">
    <source>
        <dbReference type="Pfam" id="PF01225"/>
    </source>
</evidence>
<keyword evidence="2 10" id="KW-0436">Ligase</keyword>
<keyword evidence="6 10" id="KW-0133">Cell shape</keyword>
<dbReference type="GO" id="GO:0071555">
    <property type="term" value="P:cell wall organization"/>
    <property type="evidence" value="ECO:0007669"/>
    <property type="project" value="UniProtKB-KW"/>
</dbReference>
<dbReference type="SUPFAM" id="SSF53244">
    <property type="entry name" value="MurD-like peptide ligases, peptide-binding domain"/>
    <property type="match status" value="1"/>
</dbReference>
<dbReference type="SUPFAM" id="SSF63418">
    <property type="entry name" value="MurE/MurF N-terminal domain"/>
    <property type="match status" value="1"/>
</dbReference>
<comment type="catalytic activity">
    <reaction evidence="10 11">
        <text>D-alanyl-D-alanine + UDP-N-acetyl-alpha-D-muramoyl-L-alanyl-gamma-D-glutamyl-meso-2,6-diaminopimelate + ATP = UDP-N-acetyl-alpha-D-muramoyl-L-alanyl-gamma-D-glutamyl-meso-2,6-diaminopimeloyl-D-alanyl-D-alanine + ADP + phosphate + H(+)</text>
        <dbReference type="Rhea" id="RHEA:28374"/>
        <dbReference type="ChEBI" id="CHEBI:15378"/>
        <dbReference type="ChEBI" id="CHEBI:30616"/>
        <dbReference type="ChEBI" id="CHEBI:43474"/>
        <dbReference type="ChEBI" id="CHEBI:57822"/>
        <dbReference type="ChEBI" id="CHEBI:61386"/>
        <dbReference type="ChEBI" id="CHEBI:83905"/>
        <dbReference type="ChEBI" id="CHEBI:456216"/>
        <dbReference type="EC" id="6.3.2.10"/>
    </reaction>
</comment>
<evidence type="ECO:0000256" key="6">
    <source>
        <dbReference type="ARBA" id="ARBA00022960"/>
    </source>
</evidence>
<comment type="similarity">
    <text evidence="10">Belongs to the MurCDEF family. MurF subfamily.</text>
</comment>
<dbReference type="EC" id="6.3.2.10" evidence="10 11"/>
<feature type="domain" description="Mur ligase central" evidence="14">
    <location>
        <begin position="104"/>
        <end position="295"/>
    </location>
</feature>
<accession>A0A219B7S8</accession>
<dbReference type="UniPathway" id="UPA00219"/>
<dbReference type="PANTHER" id="PTHR43024">
    <property type="entry name" value="UDP-N-ACETYLMURAMOYL-TRIPEPTIDE--D-ALANYL-D-ALANINE LIGASE"/>
    <property type="match status" value="1"/>
</dbReference>
<proteinExistence type="inferred from homology"/>
<keyword evidence="5 10" id="KW-0067">ATP-binding</keyword>
<dbReference type="Pfam" id="PF02875">
    <property type="entry name" value="Mur_ligase_C"/>
    <property type="match status" value="1"/>
</dbReference>
<feature type="domain" description="Mur ligase C-terminal" evidence="13">
    <location>
        <begin position="329"/>
        <end position="438"/>
    </location>
</feature>
<dbReference type="GO" id="GO:0008766">
    <property type="term" value="F:UDP-N-acetylmuramoylalanyl-D-glutamyl-2,6-diaminopimelate-D-alanyl-D-alanine ligase activity"/>
    <property type="evidence" value="ECO:0007669"/>
    <property type="project" value="RHEA"/>
</dbReference>
<dbReference type="AlphaFoldDB" id="A0A219B7S8"/>
<evidence type="ECO:0000256" key="9">
    <source>
        <dbReference type="ARBA" id="ARBA00023316"/>
    </source>
</evidence>
<dbReference type="SUPFAM" id="SSF53623">
    <property type="entry name" value="MurD-like peptide ligases, catalytic domain"/>
    <property type="match status" value="1"/>
</dbReference>
<evidence type="ECO:0000256" key="4">
    <source>
        <dbReference type="ARBA" id="ARBA00022741"/>
    </source>
</evidence>
<dbReference type="Proteomes" id="UP000198462">
    <property type="component" value="Unassembled WGS sequence"/>
</dbReference>
<dbReference type="RefSeq" id="WP_088712563.1">
    <property type="nucleotide sequence ID" value="NZ_NFZT01000001.1"/>
</dbReference>
<keyword evidence="4 10" id="KW-0547">Nucleotide-binding</keyword>
<evidence type="ECO:0000259" key="13">
    <source>
        <dbReference type="Pfam" id="PF02875"/>
    </source>
</evidence>
<dbReference type="OrthoDB" id="9801978at2"/>
<evidence type="ECO:0000256" key="7">
    <source>
        <dbReference type="ARBA" id="ARBA00022984"/>
    </source>
</evidence>
<keyword evidence="7 10" id="KW-0573">Peptidoglycan synthesis</keyword>
<evidence type="ECO:0000256" key="3">
    <source>
        <dbReference type="ARBA" id="ARBA00022618"/>
    </source>
</evidence>
<evidence type="ECO:0000256" key="2">
    <source>
        <dbReference type="ARBA" id="ARBA00022598"/>
    </source>
</evidence>
<dbReference type="Gene3D" id="3.40.1190.10">
    <property type="entry name" value="Mur-like, catalytic domain"/>
    <property type="match status" value="1"/>
</dbReference>
<dbReference type="EMBL" id="NFZT01000001">
    <property type="protein sequence ID" value="OWV33839.1"/>
    <property type="molecule type" value="Genomic_DNA"/>
</dbReference>